<evidence type="ECO:0000313" key="4">
    <source>
        <dbReference type="EMBL" id="MBS9478838.1"/>
    </source>
</evidence>
<dbReference type="PANTHER" id="PTHR47870">
    <property type="entry name" value="CYTOCHROME C-TYPE BIOGENESIS PROTEIN CCMH"/>
    <property type="match status" value="1"/>
</dbReference>
<dbReference type="Gene3D" id="1.25.40.10">
    <property type="entry name" value="Tetratricopeptide repeat domain"/>
    <property type="match status" value="1"/>
</dbReference>
<evidence type="ECO:0000256" key="1">
    <source>
        <dbReference type="ARBA" id="ARBA00004196"/>
    </source>
</evidence>
<evidence type="ECO:0000256" key="3">
    <source>
        <dbReference type="SAM" id="Phobius"/>
    </source>
</evidence>
<dbReference type="NCBIfam" id="TIGR03142">
    <property type="entry name" value="cytochro_ccmI"/>
    <property type="match status" value="1"/>
</dbReference>
<dbReference type="EMBL" id="JAHCQH010000021">
    <property type="protein sequence ID" value="MBS9478838.1"/>
    <property type="molecule type" value="Genomic_DNA"/>
</dbReference>
<evidence type="ECO:0000256" key="2">
    <source>
        <dbReference type="ARBA" id="ARBA00022748"/>
    </source>
</evidence>
<sequence>MSLWIAITLMTGAAILAVLWPLRVRRGASAEPAGNEVASEPALADLAVYRDQLAEIERDRASGLIGAAEGEAARTEVARRILRASAEAEGAVGAGGNADRRRRVAAVAGLVGIPLIAGSLYIALGSPGYGPQPLAARLEARPEQSDIAILIRKVESHLEANPQDGRGYEIIAPIYARIGRLDDAARAWSNAIRLLGSTPQRQTGLGEALIAQAGGVVTTDAKAAFAAALAADPKDPKARYFLGLAAEQDGQPQQAAAIWSQLAADTPADAPWLGLVQQALARVGAPVPAPAAGPSAAEVAAAGDLSPEQRQQMVRGMVDRLSARLAQNGDDLDGWLRLMRAWTVLGEADKAKAAVSDARTHFARDDGALGRIDALARELGLGS</sequence>
<keyword evidence="2" id="KW-0201">Cytochrome c-type biogenesis</keyword>
<feature type="transmembrane region" description="Helical" evidence="3">
    <location>
        <begin position="6"/>
        <end position="22"/>
    </location>
</feature>
<proteinExistence type="predicted"/>
<dbReference type="PANTHER" id="PTHR47870:SF1">
    <property type="entry name" value="CYTOCHROME C-TYPE BIOGENESIS PROTEIN CCMH"/>
    <property type="match status" value="1"/>
</dbReference>
<keyword evidence="3" id="KW-0812">Transmembrane</keyword>
<comment type="subcellular location">
    <subcellularLocation>
        <location evidence="1">Cell envelope</location>
    </subcellularLocation>
</comment>
<dbReference type="InterPro" id="IPR051263">
    <property type="entry name" value="C-type_cytochrome_biogenesis"/>
</dbReference>
<dbReference type="RefSeq" id="WP_213756803.1">
    <property type="nucleotide sequence ID" value="NZ_JAHCQH010000021.1"/>
</dbReference>
<dbReference type="Pfam" id="PF14559">
    <property type="entry name" value="TPR_19"/>
    <property type="match status" value="1"/>
</dbReference>
<organism evidence="4 5">
    <name type="scientific">Ancylobacter radicis</name>
    <dbReference type="NCBI Taxonomy" id="2836179"/>
    <lineage>
        <taxon>Bacteria</taxon>
        <taxon>Pseudomonadati</taxon>
        <taxon>Pseudomonadota</taxon>
        <taxon>Alphaproteobacteria</taxon>
        <taxon>Hyphomicrobiales</taxon>
        <taxon>Xanthobacteraceae</taxon>
        <taxon>Ancylobacter</taxon>
    </lineage>
</organism>
<feature type="transmembrane region" description="Helical" evidence="3">
    <location>
        <begin position="104"/>
        <end position="124"/>
    </location>
</feature>
<keyword evidence="3" id="KW-1133">Transmembrane helix</keyword>
<dbReference type="InterPro" id="IPR017560">
    <property type="entry name" value="Cyt_c_biogenesis_CcmI"/>
</dbReference>
<gene>
    <name evidence="4" type="primary">ccmI</name>
    <name evidence="4" type="ORF">KIP89_17150</name>
</gene>
<comment type="caution">
    <text evidence="4">The sequence shown here is derived from an EMBL/GenBank/DDBJ whole genome shotgun (WGS) entry which is preliminary data.</text>
</comment>
<dbReference type="SUPFAM" id="SSF48452">
    <property type="entry name" value="TPR-like"/>
    <property type="match status" value="1"/>
</dbReference>
<accession>A0ABS5RAY9</accession>
<keyword evidence="5" id="KW-1185">Reference proteome</keyword>
<name>A0ABS5RAY9_9HYPH</name>
<protein>
    <submittedName>
        <fullName evidence="4">C-type cytochrome biogenesis protein CcmI</fullName>
    </submittedName>
</protein>
<reference evidence="4" key="1">
    <citation type="submission" date="2021-05" db="EMBL/GenBank/DDBJ databases">
        <authorList>
            <person name="Sun Q."/>
            <person name="Inoue M."/>
        </authorList>
    </citation>
    <scope>NUCLEOTIDE SEQUENCE</scope>
    <source>
        <strain evidence="4">VKM B-3255</strain>
    </source>
</reference>
<keyword evidence="3" id="KW-0472">Membrane</keyword>
<dbReference type="InterPro" id="IPR011990">
    <property type="entry name" value="TPR-like_helical_dom_sf"/>
</dbReference>
<evidence type="ECO:0000313" key="5">
    <source>
        <dbReference type="Proteomes" id="UP001166585"/>
    </source>
</evidence>
<dbReference type="Proteomes" id="UP001166585">
    <property type="component" value="Unassembled WGS sequence"/>
</dbReference>